<organism evidence="1 2">
    <name type="scientific">Romeriopsis navalis LEGE 11480</name>
    <dbReference type="NCBI Taxonomy" id="2777977"/>
    <lineage>
        <taxon>Bacteria</taxon>
        <taxon>Bacillati</taxon>
        <taxon>Cyanobacteriota</taxon>
        <taxon>Cyanophyceae</taxon>
        <taxon>Leptolyngbyales</taxon>
        <taxon>Leptolyngbyaceae</taxon>
        <taxon>Romeriopsis</taxon>
        <taxon>Romeriopsis navalis</taxon>
    </lineage>
</organism>
<feature type="non-terminal residue" evidence="1">
    <location>
        <position position="56"/>
    </location>
</feature>
<dbReference type="GO" id="GO:0032259">
    <property type="term" value="P:methylation"/>
    <property type="evidence" value="ECO:0007669"/>
    <property type="project" value="UniProtKB-KW"/>
</dbReference>
<accession>A0A928VSZ0</accession>
<evidence type="ECO:0000313" key="1">
    <source>
        <dbReference type="EMBL" id="MBE9033158.1"/>
    </source>
</evidence>
<proteinExistence type="predicted"/>
<keyword evidence="2" id="KW-1185">Reference proteome</keyword>
<gene>
    <name evidence="1" type="ORF">IQ266_25805</name>
</gene>
<protein>
    <submittedName>
        <fullName evidence="1">SAM-dependent methyltransferase</fullName>
    </submittedName>
</protein>
<dbReference type="GO" id="GO:0008168">
    <property type="term" value="F:methyltransferase activity"/>
    <property type="evidence" value="ECO:0007669"/>
    <property type="project" value="UniProtKB-KW"/>
</dbReference>
<evidence type="ECO:0000313" key="2">
    <source>
        <dbReference type="Proteomes" id="UP000625316"/>
    </source>
</evidence>
<reference evidence="1" key="1">
    <citation type="submission" date="2020-10" db="EMBL/GenBank/DDBJ databases">
        <authorList>
            <person name="Castelo-Branco R."/>
            <person name="Eusebio N."/>
            <person name="Adriana R."/>
            <person name="Vieira A."/>
            <person name="Brugerolle De Fraissinette N."/>
            <person name="Rezende De Castro R."/>
            <person name="Schneider M.P."/>
            <person name="Vasconcelos V."/>
            <person name="Leao P.N."/>
        </authorList>
    </citation>
    <scope>NUCLEOTIDE SEQUENCE</scope>
    <source>
        <strain evidence="1">LEGE 11480</strain>
    </source>
</reference>
<dbReference type="EMBL" id="JADEXQ010000157">
    <property type="protein sequence ID" value="MBE9033158.1"/>
    <property type="molecule type" value="Genomic_DNA"/>
</dbReference>
<comment type="caution">
    <text evidence="1">The sequence shown here is derived from an EMBL/GenBank/DDBJ whole genome shotgun (WGS) entry which is preliminary data.</text>
</comment>
<dbReference type="AlphaFoldDB" id="A0A928VSZ0"/>
<sequence length="56" mass="6219">MFEQQPESLRDRVQQLSSQAIAAAAPTSWFEPLYVASAGDPAQIPWAKLEPHPDIQ</sequence>
<keyword evidence="1" id="KW-0808">Transferase</keyword>
<dbReference type="Proteomes" id="UP000625316">
    <property type="component" value="Unassembled WGS sequence"/>
</dbReference>
<keyword evidence="1" id="KW-0489">Methyltransferase</keyword>
<name>A0A928VSZ0_9CYAN</name>